<dbReference type="EMBL" id="JARPOI010000355">
    <property type="protein sequence ID" value="KAJ9128883.1"/>
    <property type="molecule type" value="Genomic_DNA"/>
</dbReference>
<evidence type="ECO:0008006" key="3">
    <source>
        <dbReference type="Google" id="ProtNLM"/>
    </source>
</evidence>
<gene>
    <name evidence="1" type="ORF">P3X46_034379</name>
</gene>
<keyword evidence="2" id="KW-1185">Reference proteome</keyword>
<evidence type="ECO:0000313" key="1">
    <source>
        <dbReference type="EMBL" id="KAJ9128883.1"/>
    </source>
</evidence>
<name>A0ABQ9K912_HEVBR</name>
<sequence>MEKGPFNRNWTRSLVSVEWRELFPQVLVVNEALSGSDHRPIVLLLEPVRGKQHFLFRFEAKWLLNQQCSKIINSSWNFPIRGSPMFSLTQKLKWCSANLSRWSKRQLTEGKQEMMWLQKQLEVINGNPMDENNKAKEEAIVSWIHQLWKAEEIHWKQRSRVQWLQEGDKNTRFFHLSTIQRRQRNYIHRLQRDDRSRTDNEDEIKHSITFYFKRVYKKSPTHGEDDIVNLLPNLVTP</sequence>
<proteinExistence type="predicted"/>
<evidence type="ECO:0000313" key="2">
    <source>
        <dbReference type="Proteomes" id="UP001174677"/>
    </source>
</evidence>
<dbReference type="Proteomes" id="UP001174677">
    <property type="component" value="Unassembled WGS sequence"/>
</dbReference>
<organism evidence="1 2">
    <name type="scientific">Hevea brasiliensis</name>
    <name type="common">Para rubber tree</name>
    <name type="synonym">Siphonia brasiliensis</name>
    <dbReference type="NCBI Taxonomy" id="3981"/>
    <lineage>
        <taxon>Eukaryota</taxon>
        <taxon>Viridiplantae</taxon>
        <taxon>Streptophyta</taxon>
        <taxon>Embryophyta</taxon>
        <taxon>Tracheophyta</taxon>
        <taxon>Spermatophyta</taxon>
        <taxon>Magnoliopsida</taxon>
        <taxon>eudicotyledons</taxon>
        <taxon>Gunneridae</taxon>
        <taxon>Pentapetalae</taxon>
        <taxon>rosids</taxon>
        <taxon>fabids</taxon>
        <taxon>Malpighiales</taxon>
        <taxon>Euphorbiaceae</taxon>
        <taxon>Crotonoideae</taxon>
        <taxon>Micrandreae</taxon>
        <taxon>Hevea</taxon>
    </lineage>
</organism>
<reference evidence="1 2" key="1">
    <citation type="journal article" date="2023" name="Plant Biotechnol. J.">
        <title>Chromosome-level wild Hevea brasiliensis genome provides new tools for genomic-assisted breeding and valuable loci to elevate rubber yield.</title>
        <authorList>
            <person name="Cheng H."/>
            <person name="Song X."/>
            <person name="Hu Y."/>
            <person name="Wu T."/>
            <person name="Yang Q."/>
            <person name="An Z."/>
            <person name="Feng S."/>
            <person name="Deng Z."/>
            <person name="Wu W."/>
            <person name="Zeng X."/>
            <person name="Tu M."/>
            <person name="Wang X."/>
            <person name="Huang H."/>
        </authorList>
    </citation>
    <scope>NUCLEOTIDE SEQUENCE [LARGE SCALE GENOMIC DNA]</scope>
    <source>
        <strain evidence="1">MT/VB/25A 57/8</strain>
    </source>
</reference>
<protein>
    <recommendedName>
        <fullName evidence="3">Endonuclease/exonuclease/phosphatase domain-containing protein</fullName>
    </recommendedName>
</protein>
<accession>A0ABQ9K912</accession>
<comment type="caution">
    <text evidence="1">The sequence shown here is derived from an EMBL/GenBank/DDBJ whole genome shotgun (WGS) entry which is preliminary data.</text>
</comment>